<name>T1IYH4_STRMM</name>
<evidence type="ECO:0000256" key="4">
    <source>
        <dbReference type="RuleBase" id="RU003465"/>
    </source>
</evidence>
<dbReference type="GO" id="GO:0004741">
    <property type="term" value="F:[pyruvate dehydrogenase (acetyl-transferring)]-phosphatase activity"/>
    <property type="evidence" value="ECO:0007669"/>
    <property type="project" value="TreeGrafter"/>
</dbReference>
<evidence type="ECO:0000313" key="8">
    <source>
        <dbReference type="Proteomes" id="UP000014500"/>
    </source>
</evidence>
<proteinExistence type="inferred from homology"/>
<dbReference type="SUPFAM" id="SSF81606">
    <property type="entry name" value="PP2C-like"/>
    <property type="match status" value="1"/>
</dbReference>
<dbReference type="STRING" id="126957.T1IYH4"/>
<dbReference type="eggNOG" id="KOG0700">
    <property type="taxonomic scope" value="Eukaryota"/>
</dbReference>
<reference evidence="8" key="1">
    <citation type="submission" date="2011-05" db="EMBL/GenBank/DDBJ databases">
        <authorList>
            <person name="Richards S.R."/>
            <person name="Qu J."/>
            <person name="Jiang H."/>
            <person name="Jhangiani S.N."/>
            <person name="Agravi P."/>
            <person name="Goodspeed R."/>
            <person name="Gross S."/>
            <person name="Mandapat C."/>
            <person name="Jackson L."/>
            <person name="Mathew T."/>
            <person name="Pu L."/>
            <person name="Thornton R."/>
            <person name="Saada N."/>
            <person name="Wilczek-Boney K.B."/>
            <person name="Lee S."/>
            <person name="Kovar C."/>
            <person name="Wu Y."/>
            <person name="Scherer S.E."/>
            <person name="Worley K.C."/>
            <person name="Muzny D.M."/>
            <person name="Gibbs R."/>
        </authorList>
    </citation>
    <scope>NUCLEOTIDE SEQUENCE</scope>
    <source>
        <strain evidence="8">Brora</strain>
    </source>
</reference>
<feature type="domain" description="PPM-type phosphatase" evidence="6">
    <location>
        <begin position="69"/>
        <end position="471"/>
    </location>
</feature>
<evidence type="ECO:0000256" key="1">
    <source>
        <dbReference type="ARBA" id="ARBA00022723"/>
    </source>
</evidence>
<keyword evidence="1" id="KW-0479">Metal-binding</keyword>
<evidence type="ECO:0000256" key="3">
    <source>
        <dbReference type="ARBA" id="ARBA00022912"/>
    </source>
</evidence>
<dbReference type="Pfam" id="PF00481">
    <property type="entry name" value="PP2C"/>
    <property type="match status" value="1"/>
</dbReference>
<dbReference type="PANTHER" id="PTHR13832:SF792">
    <property type="entry name" value="GM14286P"/>
    <property type="match status" value="1"/>
</dbReference>
<keyword evidence="3 4" id="KW-0904">Protein phosphatase</keyword>
<dbReference type="EnsemblMetazoa" id="SMAR006284-RA">
    <property type="protein sequence ID" value="SMAR006284-PA"/>
    <property type="gene ID" value="SMAR006284"/>
</dbReference>
<protein>
    <recommendedName>
        <fullName evidence="6">PPM-type phosphatase domain-containing protein</fullName>
    </recommendedName>
</protein>
<keyword evidence="8" id="KW-1185">Reference proteome</keyword>
<dbReference type="InterPro" id="IPR036457">
    <property type="entry name" value="PPM-type-like_dom_sf"/>
</dbReference>
<keyword evidence="2 4" id="KW-0378">Hydrolase</keyword>
<evidence type="ECO:0000256" key="5">
    <source>
        <dbReference type="SAM" id="Coils"/>
    </source>
</evidence>
<reference evidence="7" key="2">
    <citation type="submission" date="2015-02" db="UniProtKB">
        <authorList>
            <consortium name="EnsemblMetazoa"/>
        </authorList>
    </citation>
    <scope>IDENTIFICATION</scope>
</reference>
<dbReference type="CDD" id="cd00143">
    <property type="entry name" value="PP2Cc"/>
    <property type="match status" value="1"/>
</dbReference>
<evidence type="ECO:0000256" key="2">
    <source>
        <dbReference type="ARBA" id="ARBA00022801"/>
    </source>
</evidence>
<dbReference type="InterPro" id="IPR001932">
    <property type="entry name" value="PPM-type_phosphatase-like_dom"/>
</dbReference>
<accession>T1IYH4</accession>
<comment type="similarity">
    <text evidence="4">Belongs to the PP2C family.</text>
</comment>
<dbReference type="SMART" id="SM00332">
    <property type="entry name" value="PP2Cc"/>
    <property type="match status" value="1"/>
</dbReference>
<dbReference type="OMA" id="GEQAMAP"/>
<dbReference type="GO" id="GO:0046872">
    <property type="term" value="F:metal ion binding"/>
    <property type="evidence" value="ECO:0007669"/>
    <property type="project" value="UniProtKB-KW"/>
</dbReference>
<evidence type="ECO:0000259" key="6">
    <source>
        <dbReference type="PROSITE" id="PS51746"/>
    </source>
</evidence>
<dbReference type="HOGENOM" id="CLU_021928_0_0_1"/>
<dbReference type="InterPro" id="IPR015655">
    <property type="entry name" value="PP2C"/>
</dbReference>
<dbReference type="AlphaFoldDB" id="T1IYH4"/>
<evidence type="ECO:0000313" key="7">
    <source>
        <dbReference type="EnsemblMetazoa" id="SMAR006284-PA"/>
    </source>
</evidence>
<dbReference type="Proteomes" id="UP000014500">
    <property type="component" value="Unassembled WGS sequence"/>
</dbReference>
<feature type="coiled-coil region" evidence="5">
    <location>
        <begin position="399"/>
        <end position="426"/>
    </location>
</feature>
<dbReference type="PROSITE" id="PS01032">
    <property type="entry name" value="PPM_1"/>
    <property type="match status" value="1"/>
</dbReference>
<dbReference type="GO" id="GO:0005739">
    <property type="term" value="C:mitochondrion"/>
    <property type="evidence" value="ECO:0007669"/>
    <property type="project" value="TreeGrafter"/>
</dbReference>
<dbReference type="PANTHER" id="PTHR13832">
    <property type="entry name" value="PROTEIN PHOSPHATASE 2C"/>
    <property type="match status" value="1"/>
</dbReference>
<dbReference type="PhylomeDB" id="T1IYH4"/>
<sequence>MAGKILQTYYRYVIRNISSVKLEPVLIISHNTVFKRWKFGFPKLTPQQVNTILKTYEKTEEIDHLAGAVKSFDTNQLPSNNPIEDRRCEGRCVDTTGLLFGVFDGHAGSACAEIVSQRIFNYLAASFIPRDLLIDYAKVFAEGGNPELIKMYNKRVTLPSELSTLYSKSFNRFVYELMEDDNSNFDMAKTMEKAFLRLDKDISDEALLCENPKLQSDLLSIAASGSVACVAHIDGPHLHIANVGDCRAVLGVLDENNEWMPNCLTTEHNYENTKEVNRILSEHPPNERQSVIKHDRLLGQLEPLRAFGDCRYKWSLSLQKDHFVPLFGHQCLPPNYHTPPYLTARPEVTYHRLMPRDRFLVMATDGLWDQISVHKVIHLVGEYMRGRQTLDLLQLPNKNMKLREVKELLEQRREGLKSKLVDANAATHLIRNALGGTEYGVEHSMLSQMLCYSDDVVRLIRDDITITVVFFDSEYLRHCPV</sequence>
<organism evidence="7 8">
    <name type="scientific">Strigamia maritima</name>
    <name type="common">European centipede</name>
    <name type="synonym">Geophilus maritimus</name>
    <dbReference type="NCBI Taxonomy" id="126957"/>
    <lineage>
        <taxon>Eukaryota</taxon>
        <taxon>Metazoa</taxon>
        <taxon>Ecdysozoa</taxon>
        <taxon>Arthropoda</taxon>
        <taxon>Myriapoda</taxon>
        <taxon>Chilopoda</taxon>
        <taxon>Pleurostigmophora</taxon>
        <taxon>Geophilomorpha</taxon>
        <taxon>Linotaeniidae</taxon>
        <taxon>Strigamia</taxon>
    </lineage>
</organism>
<dbReference type="Gene3D" id="3.60.40.10">
    <property type="entry name" value="PPM-type phosphatase domain"/>
    <property type="match status" value="1"/>
</dbReference>
<dbReference type="InterPro" id="IPR000222">
    <property type="entry name" value="PP2C_BS"/>
</dbReference>
<keyword evidence="5" id="KW-0175">Coiled coil</keyword>
<dbReference type="PROSITE" id="PS51746">
    <property type="entry name" value="PPM_2"/>
    <property type="match status" value="1"/>
</dbReference>
<dbReference type="EMBL" id="JH431683">
    <property type="status" value="NOT_ANNOTATED_CDS"/>
    <property type="molecule type" value="Genomic_DNA"/>
</dbReference>